<dbReference type="InterPro" id="IPR036259">
    <property type="entry name" value="MFS_trans_sf"/>
</dbReference>
<dbReference type="SUPFAM" id="SSF103473">
    <property type="entry name" value="MFS general substrate transporter"/>
    <property type="match status" value="1"/>
</dbReference>
<sequence length="419" mass="45478">MKEHWKKKFLFIWVGQFLSLISSSAVNFAIIIWLSMEHASAEVLAYGAIAAMLPGAIIGPFAGVFIDRWDRKKTMMLADSFVAICTLVMSISFFLGYEGLLLIYVMLMLRSIGSAFHMPAMQAAIPMIAPENALLRIAGVNQTIQSVSSIAGPALGALAISLMSIGNVLLLDIVGASIAVASLLFVHIPNPQLAEKAKTSMKQVWTDLRGGLLEIMNKKGLMWLFLFSTVVTFCIMPIAVLFPLLTLNHFHGGKWEMSIIEMMWGVGMLIGGGLISIFKPTFSKILLINTTYIVLGITLALSGYLPANLFYLFVSLTVLGGVAAAVYNACFMTVLQEEVRPELMGRVFSLYFSIAIIPTVLGLLGTGWAADVFGVNYLFMVLGGVIVLIGACSFFNRSLRKLGNKNAATPFADSTTKTD</sequence>
<evidence type="ECO:0000256" key="1">
    <source>
        <dbReference type="ARBA" id="ARBA00004651"/>
    </source>
</evidence>
<dbReference type="Proteomes" id="UP001221558">
    <property type="component" value="Chromosome"/>
</dbReference>
<reference evidence="8 9" key="1">
    <citation type="submission" date="2023-02" db="EMBL/GenBank/DDBJ databases">
        <title>Genome sequence of Sphingobacterium sp. KACC 22765.</title>
        <authorList>
            <person name="Kim S."/>
            <person name="Heo J."/>
            <person name="Kwon S.-W."/>
        </authorList>
    </citation>
    <scope>NUCLEOTIDE SEQUENCE [LARGE SCALE GENOMIC DNA]</scope>
    <source>
        <strain evidence="8 9">KACC 22765</strain>
    </source>
</reference>
<evidence type="ECO:0000313" key="9">
    <source>
        <dbReference type="Proteomes" id="UP001221558"/>
    </source>
</evidence>
<keyword evidence="3 6" id="KW-0812">Transmembrane</keyword>
<dbReference type="PANTHER" id="PTHR23513">
    <property type="entry name" value="INTEGRAL MEMBRANE EFFLUX PROTEIN-RELATED"/>
    <property type="match status" value="1"/>
</dbReference>
<feature type="transmembrane region" description="Helical" evidence="6">
    <location>
        <begin position="375"/>
        <end position="395"/>
    </location>
</feature>
<protein>
    <submittedName>
        <fullName evidence="8">MFS transporter</fullName>
    </submittedName>
</protein>
<dbReference type="Pfam" id="PF07690">
    <property type="entry name" value="MFS_1"/>
    <property type="match status" value="1"/>
</dbReference>
<feature type="transmembrane region" description="Helical" evidence="6">
    <location>
        <begin position="44"/>
        <end position="65"/>
    </location>
</feature>
<evidence type="ECO:0000256" key="5">
    <source>
        <dbReference type="ARBA" id="ARBA00023136"/>
    </source>
</evidence>
<dbReference type="PROSITE" id="PS50850">
    <property type="entry name" value="MFS"/>
    <property type="match status" value="1"/>
</dbReference>
<proteinExistence type="predicted"/>
<accession>A0ABY7WJV4</accession>
<dbReference type="RefSeq" id="WP_274268583.1">
    <property type="nucleotide sequence ID" value="NZ_CP117880.1"/>
</dbReference>
<feature type="transmembrane region" description="Helical" evidence="6">
    <location>
        <begin position="310"/>
        <end position="335"/>
    </location>
</feature>
<feature type="transmembrane region" description="Helical" evidence="6">
    <location>
        <begin position="221"/>
        <end position="245"/>
    </location>
</feature>
<dbReference type="EMBL" id="CP117880">
    <property type="protein sequence ID" value="WDF69873.1"/>
    <property type="molecule type" value="Genomic_DNA"/>
</dbReference>
<feature type="transmembrane region" description="Helical" evidence="6">
    <location>
        <begin position="133"/>
        <end position="162"/>
    </location>
</feature>
<keyword evidence="4 6" id="KW-1133">Transmembrane helix</keyword>
<evidence type="ECO:0000256" key="4">
    <source>
        <dbReference type="ARBA" id="ARBA00022989"/>
    </source>
</evidence>
<organism evidence="8 9">
    <name type="scientific">Sphingobacterium oryzagri</name>
    <dbReference type="NCBI Taxonomy" id="3025669"/>
    <lineage>
        <taxon>Bacteria</taxon>
        <taxon>Pseudomonadati</taxon>
        <taxon>Bacteroidota</taxon>
        <taxon>Sphingobacteriia</taxon>
        <taxon>Sphingobacteriales</taxon>
        <taxon>Sphingobacteriaceae</taxon>
        <taxon>Sphingobacterium</taxon>
    </lineage>
</organism>
<dbReference type="PANTHER" id="PTHR23513:SF6">
    <property type="entry name" value="MAJOR FACILITATOR SUPERFAMILY ASSOCIATED DOMAIN-CONTAINING PROTEIN"/>
    <property type="match status" value="1"/>
</dbReference>
<keyword evidence="5 6" id="KW-0472">Membrane</keyword>
<evidence type="ECO:0000256" key="2">
    <source>
        <dbReference type="ARBA" id="ARBA00022475"/>
    </source>
</evidence>
<evidence type="ECO:0000256" key="6">
    <source>
        <dbReference type="SAM" id="Phobius"/>
    </source>
</evidence>
<evidence type="ECO:0000313" key="8">
    <source>
        <dbReference type="EMBL" id="WDF69873.1"/>
    </source>
</evidence>
<feature type="domain" description="Major facilitator superfamily (MFS) profile" evidence="7">
    <location>
        <begin position="8"/>
        <end position="401"/>
    </location>
</feature>
<gene>
    <name evidence="8" type="ORF">PQ465_05720</name>
</gene>
<dbReference type="Gene3D" id="1.20.1250.20">
    <property type="entry name" value="MFS general substrate transporter like domains"/>
    <property type="match status" value="1"/>
</dbReference>
<evidence type="ECO:0000259" key="7">
    <source>
        <dbReference type="PROSITE" id="PS50850"/>
    </source>
</evidence>
<dbReference type="InterPro" id="IPR011701">
    <property type="entry name" value="MFS"/>
</dbReference>
<feature type="transmembrane region" description="Helical" evidence="6">
    <location>
        <begin position="257"/>
        <end position="278"/>
    </location>
</feature>
<dbReference type="CDD" id="cd06173">
    <property type="entry name" value="MFS_MefA_like"/>
    <property type="match status" value="1"/>
</dbReference>
<feature type="transmembrane region" description="Helical" evidence="6">
    <location>
        <begin position="285"/>
        <end position="304"/>
    </location>
</feature>
<evidence type="ECO:0000256" key="3">
    <source>
        <dbReference type="ARBA" id="ARBA00022692"/>
    </source>
</evidence>
<feature type="transmembrane region" description="Helical" evidence="6">
    <location>
        <begin position="347"/>
        <end position="369"/>
    </location>
</feature>
<keyword evidence="9" id="KW-1185">Reference proteome</keyword>
<comment type="subcellular location">
    <subcellularLocation>
        <location evidence="1">Cell membrane</location>
        <topology evidence="1">Multi-pass membrane protein</topology>
    </subcellularLocation>
</comment>
<dbReference type="InterPro" id="IPR020846">
    <property type="entry name" value="MFS_dom"/>
</dbReference>
<name>A0ABY7WJV4_9SPHI</name>
<keyword evidence="2" id="KW-1003">Cell membrane</keyword>